<organism evidence="1 2">
    <name type="scientific">Hypsibius exemplaris</name>
    <name type="common">Freshwater tardigrade</name>
    <dbReference type="NCBI Taxonomy" id="2072580"/>
    <lineage>
        <taxon>Eukaryota</taxon>
        <taxon>Metazoa</taxon>
        <taxon>Ecdysozoa</taxon>
        <taxon>Tardigrada</taxon>
        <taxon>Eutardigrada</taxon>
        <taxon>Parachela</taxon>
        <taxon>Hypsibioidea</taxon>
        <taxon>Hypsibiidae</taxon>
        <taxon>Hypsibius</taxon>
    </lineage>
</organism>
<keyword evidence="2" id="KW-1185">Reference proteome</keyword>
<evidence type="ECO:0000313" key="2">
    <source>
        <dbReference type="Proteomes" id="UP000192578"/>
    </source>
</evidence>
<reference evidence="2" key="1">
    <citation type="submission" date="2017-01" db="EMBL/GenBank/DDBJ databases">
        <title>Comparative genomics of anhydrobiosis in the tardigrade Hypsibius dujardini.</title>
        <authorList>
            <person name="Yoshida Y."/>
            <person name="Koutsovoulos G."/>
            <person name="Laetsch D."/>
            <person name="Stevens L."/>
            <person name="Kumar S."/>
            <person name="Horikawa D."/>
            <person name="Ishino K."/>
            <person name="Komine S."/>
            <person name="Tomita M."/>
            <person name="Blaxter M."/>
            <person name="Arakawa K."/>
        </authorList>
    </citation>
    <scope>NUCLEOTIDE SEQUENCE [LARGE SCALE GENOMIC DNA]</scope>
    <source>
        <strain evidence="2">Z151</strain>
    </source>
</reference>
<sequence>MHLRPDWMPELTGVSTCVLYHLALIETASIKLPVDFDLSLLRRRLANGKFFLYDSFCNLRRSRFLSRIEHLSCHFPLKIAGWLSDVFSRQLIGNKYFYSCFRLFTTWFELLEFDSRGCPLIRLDLHTLLIVSMKELAWKRICNERFSNKHALGFIAAKLSSAAFGENKRC</sequence>
<protein>
    <submittedName>
        <fullName evidence="1">Uncharacterized protein</fullName>
    </submittedName>
</protein>
<comment type="caution">
    <text evidence="1">The sequence shown here is derived from an EMBL/GenBank/DDBJ whole genome shotgun (WGS) entry which is preliminary data.</text>
</comment>
<evidence type="ECO:0000313" key="1">
    <source>
        <dbReference type="EMBL" id="OWA50898.1"/>
    </source>
</evidence>
<dbReference type="AlphaFoldDB" id="A0A9X6RK57"/>
<accession>A0A9X6RK57</accession>
<gene>
    <name evidence="1" type="ORF">BV898_15401</name>
</gene>
<proteinExistence type="predicted"/>
<name>A0A9X6RK57_HYPEX</name>
<dbReference type="EMBL" id="MTYJ01000207">
    <property type="protein sequence ID" value="OWA50898.1"/>
    <property type="molecule type" value="Genomic_DNA"/>
</dbReference>
<dbReference type="Proteomes" id="UP000192578">
    <property type="component" value="Unassembled WGS sequence"/>
</dbReference>